<dbReference type="KEGG" id="cmv:CMUST_08315"/>
<dbReference type="OrthoDB" id="4412276at2"/>
<dbReference type="Proteomes" id="UP000035199">
    <property type="component" value="Chromosome"/>
</dbReference>
<dbReference type="GO" id="GO:0008270">
    <property type="term" value="F:zinc ion binding"/>
    <property type="evidence" value="ECO:0007669"/>
    <property type="project" value="InterPro"/>
</dbReference>
<evidence type="ECO:0000256" key="1">
    <source>
        <dbReference type="SAM" id="MobiDB-lite"/>
    </source>
</evidence>
<reference evidence="3 4" key="1">
    <citation type="journal article" date="2015" name="Genome Announc.">
        <title>Complete Genome Sequence of the Type Strain Corynebacterium mustelae DSM 45274, Isolated from Various Tissues of a Male Ferret with Lethal Sepsis.</title>
        <authorList>
            <person name="Ruckert C."/>
            <person name="Eimer J."/>
            <person name="Winkler A."/>
            <person name="Tauch A."/>
        </authorList>
    </citation>
    <scope>NUCLEOTIDE SEQUENCE [LARGE SCALE GENOMIC DNA]</scope>
    <source>
        <strain evidence="3 4">DSM 45274</strain>
    </source>
</reference>
<feature type="compositionally biased region" description="Polar residues" evidence="1">
    <location>
        <begin position="308"/>
        <end position="318"/>
    </location>
</feature>
<dbReference type="CDD" id="cd00085">
    <property type="entry name" value="HNHc"/>
    <property type="match status" value="1"/>
</dbReference>
<dbReference type="Pfam" id="PF01844">
    <property type="entry name" value="HNH"/>
    <property type="match status" value="1"/>
</dbReference>
<keyword evidence="3" id="KW-0255">Endonuclease</keyword>
<dbReference type="AlphaFoldDB" id="A0A0G3H4C7"/>
<evidence type="ECO:0000259" key="2">
    <source>
        <dbReference type="SMART" id="SM00507"/>
    </source>
</evidence>
<sequence length="385" mass="43306">MNSVQQILERRVREEATLLLHVALQNLSETDLIRWGKITPTHARRLIWITTILGIETLREAVTHYTSFDELDIIASGINKLRAPNVDKQKLAKELIAHATTTKPLELKKHVTATIATLNDGYSRPHKPRLAFNRTPDPNNLCYLQGAGPAELIAAIEAELVTTAQHIRKTNHGRNMKPSEAMFYALYDKVCGSSTTNSTLDPHLPYRDCYILPLDPSYRYYQDGKVATTTGALVDIKQLVNRELQPYGYAVAYCITERGDYQHVATYATQRFFNQHQRFIGTLEHPLCAHPDCDKPAKTCQGHHIQAVSQGGPTTQENYAPLCATHNGRNDDNPSNPLNGRIETDPTTGIPGYRRSPTSPLEFNRSPVALKGIRRWLAYLRAEVY</sequence>
<dbReference type="STRING" id="571915.CMUST_08315"/>
<keyword evidence="4" id="KW-1185">Reference proteome</keyword>
<evidence type="ECO:0000313" key="4">
    <source>
        <dbReference type="Proteomes" id="UP000035199"/>
    </source>
</evidence>
<dbReference type="InterPro" id="IPR003615">
    <property type="entry name" value="HNH_nuc"/>
</dbReference>
<reference evidence="4" key="2">
    <citation type="submission" date="2015-05" db="EMBL/GenBank/DDBJ databases">
        <title>Complete genome sequence of Corynebacterium mustelae DSM 45274, isolated from various tissues of a male ferret with lethal sepsis.</title>
        <authorList>
            <person name="Ruckert C."/>
            <person name="Albersmeier A."/>
            <person name="Winkler A."/>
            <person name="Tauch A."/>
        </authorList>
    </citation>
    <scope>NUCLEOTIDE SEQUENCE [LARGE SCALE GENOMIC DNA]</scope>
    <source>
        <strain evidence="4">DSM 45274</strain>
    </source>
</reference>
<dbReference type="EMBL" id="CP011542">
    <property type="protein sequence ID" value="AKK05987.1"/>
    <property type="molecule type" value="Genomic_DNA"/>
</dbReference>
<name>A0A0G3H4C7_9CORY</name>
<proteinExistence type="predicted"/>
<dbReference type="GO" id="GO:0003676">
    <property type="term" value="F:nucleic acid binding"/>
    <property type="evidence" value="ECO:0007669"/>
    <property type="project" value="InterPro"/>
</dbReference>
<keyword evidence="3" id="KW-0378">Hydrolase</keyword>
<dbReference type="PATRIC" id="fig|571915.4.peg.1766"/>
<feature type="region of interest" description="Disordered" evidence="1">
    <location>
        <begin position="308"/>
        <end position="364"/>
    </location>
</feature>
<protein>
    <submittedName>
        <fullName evidence="3">HNH endonuclease</fullName>
    </submittedName>
</protein>
<dbReference type="SMART" id="SM00507">
    <property type="entry name" value="HNHc"/>
    <property type="match status" value="1"/>
</dbReference>
<gene>
    <name evidence="3" type="ORF">CMUST_08315</name>
</gene>
<dbReference type="InterPro" id="IPR002711">
    <property type="entry name" value="HNH"/>
</dbReference>
<evidence type="ECO:0000313" key="3">
    <source>
        <dbReference type="EMBL" id="AKK05987.1"/>
    </source>
</evidence>
<dbReference type="GO" id="GO:0004519">
    <property type="term" value="F:endonuclease activity"/>
    <property type="evidence" value="ECO:0007669"/>
    <property type="project" value="UniProtKB-KW"/>
</dbReference>
<organism evidence="3 4">
    <name type="scientific">Corynebacterium mustelae</name>
    <dbReference type="NCBI Taxonomy" id="571915"/>
    <lineage>
        <taxon>Bacteria</taxon>
        <taxon>Bacillati</taxon>
        <taxon>Actinomycetota</taxon>
        <taxon>Actinomycetes</taxon>
        <taxon>Mycobacteriales</taxon>
        <taxon>Corynebacteriaceae</taxon>
        <taxon>Corynebacterium</taxon>
    </lineage>
</organism>
<dbReference type="Gene3D" id="1.10.30.50">
    <property type="match status" value="1"/>
</dbReference>
<accession>A0A0G3H4C7</accession>
<feature type="domain" description="HNH nuclease" evidence="2">
    <location>
        <begin position="275"/>
        <end position="328"/>
    </location>
</feature>
<keyword evidence="3" id="KW-0540">Nuclease</keyword>
<dbReference type="RefSeq" id="WP_047262103.1">
    <property type="nucleotide sequence ID" value="NZ_CP011542.1"/>
</dbReference>